<protein>
    <submittedName>
        <fullName evidence="3">Uncharacterized protein</fullName>
    </submittedName>
</protein>
<organism evidence="3 4">
    <name type="scientific">Colletotrichum chlorophyti</name>
    <dbReference type="NCBI Taxonomy" id="708187"/>
    <lineage>
        <taxon>Eukaryota</taxon>
        <taxon>Fungi</taxon>
        <taxon>Dikarya</taxon>
        <taxon>Ascomycota</taxon>
        <taxon>Pezizomycotina</taxon>
        <taxon>Sordariomycetes</taxon>
        <taxon>Hypocreomycetidae</taxon>
        <taxon>Glomerellales</taxon>
        <taxon>Glomerellaceae</taxon>
        <taxon>Colletotrichum</taxon>
    </lineage>
</organism>
<dbReference type="GO" id="GO:0016491">
    <property type="term" value="F:oxidoreductase activity"/>
    <property type="evidence" value="ECO:0007669"/>
    <property type="project" value="UniProtKB-KW"/>
</dbReference>
<keyword evidence="2" id="KW-0560">Oxidoreductase</keyword>
<accession>A0A1Q8RLZ7</accession>
<dbReference type="Proteomes" id="UP000186583">
    <property type="component" value="Unassembled WGS sequence"/>
</dbReference>
<proteinExistence type="predicted"/>
<gene>
    <name evidence="3" type="ORF">CCHL11_04230</name>
</gene>
<evidence type="ECO:0000313" key="4">
    <source>
        <dbReference type="Proteomes" id="UP000186583"/>
    </source>
</evidence>
<comment type="caution">
    <text evidence="3">The sequence shown here is derived from an EMBL/GenBank/DDBJ whole genome shotgun (WGS) entry which is preliminary data.</text>
</comment>
<name>A0A1Q8RLZ7_9PEZI</name>
<evidence type="ECO:0000256" key="2">
    <source>
        <dbReference type="ARBA" id="ARBA00023002"/>
    </source>
</evidence>
<dbReference type="STRING" id="708187.A0A1Q8RLZ7"/>
<evidence type="ECO:0000313" key="3">
    <source>
        <dbReference type="EMBL" id="OLN85321.1"/>
    </source>
</evidence>
<dbReference type="Gene3D" id="3.40.50.720">
    <property type="entry name" value="NAD(P)-binding Rossmann-like Domain"/>
    <property type="match status" value="1"/>
</dbReference>
<keyword evidence="4" id="KW-1185">Reference proteome</keyword>
<dbReference type="PANTHER" id="PTHR47706:SF9">
    <property type="entry name" value="NMRA-LIKE DOMAIN-CONTAINING PROTEIN-RELATED"/>
    <property type="match status" value="1"/>
</dbReference>
<sequence>MGPLVKALEGQDAVVSKLPVLALEEQMRVSEAAVIAGVKRTLPSEYGSDPSAQLGWLTTKEDQIDCVLGLELGTTGFGIASQTVSQLDEANTRFTPNTVVQIGCALISVSKHPVETKNQLAYVGSSTKTQVEVLAAVQKPSGKECKVKHDSSQNIRLKMFSKLGKGEVLEGGAAVIMAFMPSQAGLEYHAHVKGGVCNW</sequence>
<keyword evidence="1" id="KW-0521">NADP</keyword>
<dbReference type="AlphaFoldDB" id="A0A1Q8RLZ7"/>
<dbReference type="OrthoDB" id="9984533at2759"/>
<dbReference type="EMBL" id="MPGH01000181">
    <property type="protein sequence ID" value="OLN85321.1"/>
    <property type="molecule type" value="Genomic_DNA"/>
</dbReference>
<dbReference type="InterPro" id="IPR051609">
    <property type="entry name" value="NmrA/Isoflavone_reductase-like"/>
</dbReference>
<reference evidence="3 4" key="1">
    <citation type="submission" date="2016-11" db="EMBL/GenBank/DDBJ databases">
        <title>Draft Genome Assembly of Colletotrichum chlorophyti a pathogen of herbaceous plants.</title>
        <authorList>
            <person name="Gan P."/>
            <person name="Narusaka M."/>
            <person name="Tsushima A."/>
            <person name="Narusaka Y."/>
            <person name="Takano Y."/>
            <person name="Shirasu K."/>
        </authorList>
    </citation>
    <scope>NUCLEOTIDE SEQUENCE [LARGE SCALE GENOMIC DNA]</scope>
    <source>
        <strain evidence="3 4">NTL11</strain>
    </source>
</reference>
<evidence type="ECO:0000256" key="1">
    <source>
        <dbReference type="ARBA" id="ARBA00022857"/>
    </source>
</evidence>
<dbReference type="PANTHER" id="PTHR47706">
    <property type="entry name" value="NMRA-LIKE FAMILY PROTEIN"/>
    <property type="match status" value="1"/>
</dbReference>